<organism evidence="9 10">
    <name type="scientific">Pseudaminobacter soli</name>
    <name type="common">ex Li et al. 2025</name>
    <dbReference type="NCBI Taxonomy" id="1295366"/>
    <lineage>
        <taxon>Bacteria</taxon>
        <taxon>Pseudomonadati</taxon>
        <taxon>Pseudomonadota</taxon>
        <taxon>Alphaproteobacteria</taxon>
        <taxon>Hyphomicrobiales</taxon>
        <taxon>Phyllobacteriaceae</taxon>
        <taxon>Pseudaminobacter</taxon>
    </lineage>
</organism>
<keyword evidence="10" id="KW-1185">Reference proteome</keyword>
<dbReference type="EMBL" id="PXYL01000019">
    <property type="protein sequence ID" value="PSJ56223.1"/>
    <property type="molecule type" value="Genomic_DNA"/>
</dbReference>
<feature type="transmembrane region" description="Helical" evidence="7">
    <location>
        <begin position="6"/>
        <end position="27"/>
    </location>
</feature>
<name>A0A2P7S1B5_9HYPH</name>
<comment type="similarity">
    <text evidence="2 7">Belongs to the MgtC/SapB family.</text>
</comment>
<feature type="transmembrane region" description="Helical" evidence="7">
    <location>
        <begin position="39"/>
        <end position="61"/>
    </location>
</feature>
<evidence type="ECO:0000256" key="2">
    <source>
        <dbReference type="ARBA" id="ARBA00009298"/>
    </source>
</evidence>
<protein>
    <recommendedName>
        <fullName evidence="7">Protein MgtC</fullName>
    </recommendedName>
</protein>
<keyword evidence="6 7" id="KW-0472">Membrane</keyword>
<dbReference type="Proteomes" id="UP000240653">
    <property type="component" value="Unassembled WGS sequence"/>
</dbReference>
<feature type="domain" description="MgtC/SapB/SrpB/YhiD N-terminal" evidence="8">
    <location>
        <begin position="14"/>
        <end position="143"/>
    </location>
</feature>
<dbReference type="InterPro" id="IPR049177">
    <property type="entry name" value="MgtC_SapB_SrpB_YhiD_N"/>
</dbReference>
<comment type="subcellular location">
    <subcellularLocation>
        <location evidence="7">Cell inner membrane</location>
        <topology evidence="7">Multi-pass membrane protein</topology>
    </subcellularLocation>
    <subcellularLocation>
        <location evidence="1">Cell membrane</location>
        <topology evidence="1">Multi-pass membrane protein</topology>
    </subcellularLocation>
</comment>
<dbReference type="PRINTS" id="PR01837">
    <property type="entry name" value="MGTCSAPBPROT"/>
</dbReference>
<dbReference type="RefSeq" id="WP_106726708.1">
    <property type="nucleotide sequence ID" value="NZ_PXYL01000019.1"/>
</dbReference>
<comment type="caution">
    <text evidence="9">The sequence shown here is derived from an EMBL/GenBank/DDBJ whole genome shotgun (WGS) entry which is preliminary data.</text>
</comment>
<dbReference type="GO" id="GO:0005886">
    <property type="term" value="C:plasma membrane"/>
    <property type="evidence" value="ECO:0007669"/>
    <property type="project" value="UniProtKB-SubCell"/>
</dbReference>
<evidence type="ECO:0000256" key="6">
    <source>
        <dbReference type="ARBA" id="ARBA00023136"/>
    </source>
</evidence>
<feature type="transmembrane region" description="Helical" evidence="7">
    <location>
        <begin position="124"/>
        <end position="143"/>
    </location>
</feature>
<evidence type="ECO:0000256" key="3">
    <source>
        <dbReference type="ARBA" id="ARBA00022475"/>
    </source>
</evidence>
<keyword evidence="3" id="KW-1003">Cell membrane</keyword>
<dbReference type="PANTHER" id="PTHR33778:SF1">
    <property type="entry name" value="MAGNESIUM TRANSPORTER YHID-RELATED"/>
    <property type="match status" value="1"/>
</dbReference>
<gene>
    <name evidence="9" type="ORF">C7I85_24905</name>
</gene>
<evidence type="ECO:0000313" key="10">
    <source>
        <dbReference type="Proteomes" id="UP000240653"/>
    </source>
</evidence>
<dbReference type="OrthoDB" id="9811198at2"/>
<evidence type="ECO:0000256" key="4">
    <source>
        <dbReference type="ARBA" id="ARBA00022692"/>
    </source>
</evidence>
<keyword evidence="7" id="KW-0997">Cell inner membrane</keyword>
<dbReference type="PANTHER" id="PTHR33778">
    <property type="entry name" value="PROTEIN MGTC"/>
    <property type="match status" value="1"/>
</dbReference>
<evidence type="ECO:0000256" key="5">
    <source>
        <dbReference type="ARBA" id="ARBA00022989"/>
    </source>
</evidence>
<feature type="transmembrane region" description="Helical" evidence="7">
    <location>
        <begin position="73"/>
        <end position="93"/>
    </location>
</feature>
<evidence type="ECO:0000256" key="7">
    <source>
        <dbReference type="RuleBase" id="RU365041"/>
    </source>
</evidence>
<dbReference type="Pfam" id="PF02308">
    <property type="entry name" value="MgtC"/>
    <property type="match status" value="1"/>
</dbReference>
<evidence type="ECO:0000313" key="9">
    <source>
        <dbReference type="EMBL" id="PSJ56223.1"/>
    </source>
</evidence>
<sequence>MPLNPSWQEILLRLLLTLIAGALIGLNREAHGKAAGLRTTILVGLAAAISMVQANLLLSVGGKTPDSFAVMDVLRFPLGVLTGVGFIGGGTILRKGDLVSGVTTAATLWVMTAIGLAFGGGQLWLGFAGTLLSLVTLLALKWVDLRIPREHHAMVALGTGGVTAPDLAAILKPLGYEARLAGTDRLGRAGAQRFVFDVSWTRPEPSELPPALLATLAQYGDVEEIRISSETTG</sequence>
<keyword evidence="4 7" id="KW-0812">Transmembrane</keyword>
<feature type="transmembrane region" description="Helical" evidence="7">
    <location>
        <begin position="98"/>
        <end position="118"/>
    </location>
</feature>
<dbReference type="AlphaFoldDB" id="A0A2P7S1B5"/>
<evidence type="ECO:0000259" key="8">
    <source>
        <dbReference type="Pfam" id="PF02308"/>
    </source>
</evidence>
<accession>A0A2P7S1B5</accession>
<dbReference type="InterPro" id="IPR003416">
    <property type="entry name" value="MgtC/SapB/SrpB/YhiD_fam"/>
</dbReference>
<reference evidence="9 10" key="1">
    <citation type="submission" date="2018-03" db="EMBL/GenBank/DDBJ databases">
        <title>The draft genome of Mesorhizobium soli JCM 19897.</title>
        <authorList>
            <person name="Li L."/>
            <person name="Liu L."/>
            <person name="Liang L."/>
            <person name="Wang T."/>
            <person name="Zhang X."/>
        </authorList>
    </citation>
    <scope>NUCLEOTIDE SEQUENCE [LARGE SCALE GENOMIC DNA]</scope>
    <source>
        <strain evidence="9 10">JCM 19897</strain>
    </source>
</reference>
<keyword evidence="5 7" id="KW-1133">Transmembrane helix</keyword>
<proteinExistence type="inferred from homology"/>
<evidence type="ECO:0000256" key="1">
    <source>
        <dbReference type="ARBA" id="ARBA00004651"/>
    </source>
</evidence>